<dbReference type="Proteomes" id="UP001151760">
    <property type="component" value="Unassembled WGS sequence"/>
</dbReference>
<accession>A0ABQ4WF93</accession>
<comment type="caution">
    <text evidence="3">The sequence shown here is derived from an EMBL/GenBank/DDBJ whole genome shotgun (WGS) entry which is preliminary data.</text>
</comment>
<dbReference type="PANTHER" id="PTHR11439">
    <property type="entry name" value="GAG-POL-RELATED RETROTRANSPOSON"/>
    <property type="match status" value="1"/>
</dbReference>
<dbReference type="InterPro" id="IPR043502">
    <property type="entry name" value="DNA/RNA_pol_sf"/>
</dbReference>
<dbReference type="PANTHER" id="PTHR11439:SF495">
    <property type="entry name" value="REVERSE TRANSCRIPTASE, RNA-DEPENDENT DNA POLYMERASE-RELATED"/>
    <property type="match status" value="1"/>
</dbReference>
<reference evidence="3" key="1">
    <citation type="journal article" date="2022" name="Int. J. Mol. Sci.">
        <title>Draft Genome of Tanacetum Coccineum: Genomic Comparison of Closely Related Tanacetum-Family Plants.</title>
        <authorList>
            <person name="Yamashiro T."/>
            <person name="Shiraishi A."/>
            <person name="Nakayama K."/>
            <person name="Satake H."/>
        </authorList>
    </citation>
    <scope>NUCLEOTIDE SEQUENCE</scope>
</reference>
<feature type="region of interest" description="Disordered" evidence="1">
    <location>
        <begin position="33"/>
        <end position="56"/>
    </location>
</feature>
<feature type="domain" description="Reverse transcriptase Ty1/copia-type" evidence="2">
    <location>
        <begin position="262"/>
        <end position="504"/>
    </location>
</feature>
<feature type="compositionally biased region" description="Acidic residues" evidence="1">
    <location>
        <begin position="1125"/>
        <end position="1138"/>
    </location>
</feature>
<gene>
    <name evidence="3" type="ORF">Tco_0624869</name>
</gene>
<feature type="compositionally biased region" description="Polar residues" evidence="1">
    <location>
        <begin position="44"/>
        <end position="53"/>
    </location>
</feature>
<feature type="region of interest" description="Disordered" evidence="1">
    <location>
        <begin position="1084"/>
        <end position="1152"/>
    </location>
</feature>
<evidence type="ECO:0000313" key="3">
    <source>
        <dbReference type="EMBL" id="GJS51507.1"/>
    </source>
</evidence>
<dbReference type="CDD" id="cd09272">
    <property type="entry name" value="RNase_HI_RT_Ty1"/>
    <property type="match status" value="1"/>
</dbReference>
<dbReference type="EMBL" id="BQNB010008591">
    <property type="protein sequence ID" value="GJS51507.1"/>
    <property type="molecule type" value="Genomic_DNA"/>
</dbReference>
<evidence type="ECO:0000259" key="2">
    <source>
        <dbReference type="Pfam" id="PF07727"/>
    </source>
</evidence>
<feature type="non-terminal residue" evidence="3">
    <location>
        <position position="1"/>
    </location>
</feature>
<protein>
    <submittedName>
        <fullName evidence="3">Ribonuclease H-like domain-containing protein</fullName>
    </submittedName>
</protein>
<evidence type="ECO:0000313" key="4">
    <source>
        <dbReference type="Proteomes" id="UP001151760"/>
    </source>
</evidence>
<keyword evidence="4" id="KW-1185">Reference proteome</keyword>
<feature type="compositionally biased region" description="Basic residues" evidence="1">
    <location>
        <begin position="1105"/>
        <end position="1118"/>
    </location>
</feature>
<dbReference type="InterPro" id="IPR013103">
    <property type="entry name" value="RVT_2"/>
</dbReference>
<feature type="compositionally biased region" description="Basic and acidic residues" evidence="1">
    <location>
        <begin position="1084"/>
        <end position="1104"/>
    </location>
</feature>
<reference evidence="3" key="2">
    <citation type="submission" date="2022-01" db="EMBL/GenBank/DDBJ databases">
        <authorList>
            <person name="Yamashiro T."/>
            <person name="Shiraishi A."/>
            <person name="Satake H."/>
            <person name="Nakayama K."/>
        </authorList>
    </citation>
    <scope>NUCLEOTIDE SEQUENCE</scope>
</reference>
<feature type="compositionally biased region" description="Pro residues" evidence="1">
    <location>
        <begin position="793"/>
        <end position="830"/>
    </location>
</feature>
<feature type="compositionally biased region" description="Basic and acidic residues" evidence="1">
    <location>
        <begin position="833"/>
        <end position="842"/>
    </location>
</feature>
<evidence type="ECO:0000256" key="1">
    <source>
        <dbReference type="SAM" id="MobiDB-lite"/>
    </source>
</evidence>
<proteinExistence type="predicted"/>
<name>A0ABQ4WF93_9ASTR</name>
<sequence length="1316" mass="148237">EVLDIDVQTEEAADLMVVSSTSLTEATRKAAVSEKIATKKTHSPKQPSSTPISKSADDIMTFRKELDALALKHLGPVPATAPTSTNPVNTGSINLNTAFEEVNTGNTEAISPSADHEEEVFSDADDDEMPEIRIYDKSSEGIFEKASYDDDGIISDFNNLPDEVDVPTNHTLRIHNAHPQSQILGDPNTPVQTRSSLKKITEAHALVSYIQAHQRSNHKDQQHCLFACFLSQIEPRKVSEAFEDGSWVEAMQKELLQFKLQQVWVLVDLPNDAKVIGTKWVYRNKKDERGVVVRNKARLVAQGHRQEEGIDYDEVFAPVARIEAIRLFLAFASFMGFIVYQMDVKSAFLYGTIDEEVYVSQPPGFVDPDHPTKVYKVVKALYGLHQAPRAWYATLSTFLEKHGYKRGTIDKTLFIRRNKKDIMLVQVYVDDIIFGSTNKSWCDEFEALMQSRFQMSSMGELTFFLGLQVKQNKEGIFISQDKYVAEILKKFDLVNVKAAITPMETKLPLTKDEEAFDVDVHLYRSMIGSLMYLTASRPDIMYAVCVCSRFQVTPKTSHLNAVKRIFKYLKGKPNLGLWYPRDSPLDLEAFSNSDYGGSNLDRKSTIGGCQFLGQRLISWQCKNQTIVATSTTEAEYVAAANCCGQVLWVQNQLLDYGFNFMNTKIHIDNESTICIVKNPVYHSKTKHIEIRHHFIRDCYEKKLISVEKIHTDLNVADLLTKPFDGPRFNYLVVSIVDFLRGSNLRYALTANPTIYDSLVKQFWQSAVASTREDGSLEISATVDTKRQTMPAPSLNPQPLPPPPIIPLPTPPPIPTPTPPPPPPPPPPETEPPTDEHIHEKQSPVHHHFSPSQAQAPSHMPTDDLLQTVPKLISRIDSLELDLKQTKLTMGNAIVKLVNTVKIGRTGLHSYNKGTCYQGGTRDEKAQTLLKQPKLSQRLASLKSQAEKINTAGEVNAASIEVNTASKVNTGSIELNTVIEQDSTAGENKGQREGKAPILSEETPKKTKEQILQEEASIAEAINWIFFTKRRRSRANTFGCSSSTKDCLKEEELTEQQKKRKAQVEYSIAPISFEATKDSLKRFGEELQTKTPKRLKEDKDDEPTKKFGKRRKQIARKGMHTSVDENVSDDSDKVDEQEETNTGTETPLNPVPVAMKTPSVATYKIIKQGEKGVYQIVREDGTDIVYINFGAMLKSISRDDLTELYRIVMNRYGLDGPEDKLEKGFWKCLRIMFEEPLSTDSIWSEIEQQKIFTMSNQHKDWLVQEQTALGKDFSNPFYGVNTPGSDENRMKLYDLMYNIVNIAEESLKTSCCQDLKT</sequence>
<feature type="region of interest" description="Disordered" evidence="1">
    <location>
        <begin position="979"/>
        <end position="1006"/>
    </location>
</feature>
<feature type="region of interest" description="Disordered" evidence="1">
    <location>
        <begin position="783"/>
        <end position="861"/>
    </location>
</feature>
<organism evidence="3 4">
    <name type="scientific">Tanacetum coccineum</name>
    <dbReference type="NCBI Taxonomy" id="301880"/>
    <lineage>
        <taxon>Eukaryota</taxon>
        <taxon>Viridiplantae</taxon>
        <taxon>Streptophyta</taxon>
        <taxon>Embryophyta</taxon>
        <taxon>Tracheophyta</taxon>
        <taxon>Spermatophyta</taxon>
        <taxon>Magnoliopsida</taxon>
        <taxon>eudicotyledons</taxon>
        <taxon>Gunneridae</taxon>
        <taxon>Pentapetalae</taxon>
        <taxon>asterids</taxon>
        <taxon>campanulids</taxon>
        <taxon>Asterales</taxon>
        <taxon>Asteraceae</taxon>
        <taxon>Asteroideae</taxon>
        <taxon>Anthemideae</taxon>
        <taxon>Anthemidinae</taxon>
        <taxon>Tanacetum</taxon>
    </lineage>
</organism>
<dbReference type="Pfam" id="PF07727">
    <property type="entry name" value="RVT_2"/>
    <property type="match status" value="1"/>
</dbReference>
<dbReference type="SUPFAM" id="SSF56672">
    <property type="entry name" value="DNA/RNA polymerases"/>
    <property type="match status" value="1"/>
</dbReference>